<keyword evidence="5" id="KW-0539">Nucleus</keyword>
<keyword evidence="4" id="KW-0862">Zinc</keyword>
<dbReference type="PROSITE" id="PS50157">
    <property type="entry name" value="ZINC_FINGER_C2H2_2"/>
    <property type="match status" value="4"/>
</dbReference>
<feature type="domain" description="C2H2-type" evidence="8">
    <location>
        <begin position="552"/>
        <end position="574"/>
    </location>
</feature>
<dbReference type="Ensembl" id="ENSSGRT00000071150.1">
    <property type="protein sequence ID" value="ENSSGRP00000066748.1"/>
    <property type="gene ID" value="ENSSGRG00000034294.1"/>
</dbReference>
<feature type="region of interest" description="Disordered" evidence="7">
    <location>
        <begin position="97"/>
        <end position="127"/>
    </location>
</feature>
<dbReference type="GO" id="GO:0008270">
    <property type="term" value="F:zinc ion binding"/>
    <property type="evidence" value="ECO:0007669"/>
    <property type="project" value="UniProtKB-KW"/>
</dbReference>
<sequence>CCSKSEDILSKFTFCVPQKRKRFIQIGPESPFLCFPGSNLLKCEFCGATFETRRGLSSHARSHLRQLGIGMSENSGAPIDLLYQITKERSIDAHFTGTSSTVESPKKLQHHAPIVPIPSPTKDVETGEGLLDTKPTVPFSIASSAIKVSSSPTTHSAAGSLPSSPFVKSRSPSPVLRKAPISSLLPVSSPLRSQEHKTIGKNQSTNHSSPNKPFWAPQETDAPLNLSKKPMKDVGCEFCGELFENRKGLSSHARSHLRQLGITEWSVNGSPIDTLKEIIVRRGLPSIIPLKSPKSQSPGLSRPALQSSSPPGNVLGRLPFHFAQTPSHDQPSTRKMSPSTSTASSSPTLELVKLKPEPEIVEVTMKGSDMGVNEIMTQEKEPSRDIRCEFCGEFFENRKGLSSHARSHLRHMGITEWSVNGSPIDTLWEVMRRQGTTPASVALGIKEEPGQYGGISLNSTGYQSSALSRKSPLNLLHSGSRLHKHGLGSIALSSTSPVGKIFGVPPLKKKVMLEEGEKLLIQSKNFLPPPQDYSFKGKAPMENASHSEPSHASCELCGFYFENRKALASHARAHLRQFGVTEWCVNGSPIETLSAWIRSRPQKAAEMQQSYAQGARFERRPLKHPSHAEGGEGESGPPKPRSSTVPALVPKPPSTPLVRLVGKIYSLKCRFCDVEFHGPLSVQEDWIRHLQQHILNLNYNKTASPFCKLFGPYAQCLIFVVQNELSKLFSLPNVFLNCRQIRELQSKRHRYKTQP</sequence>
<feature type="compositionally biased region" description="Basic and acidic residues" evidence="7">
    <location>
        <begin position="616"/>
        <end position="630"/>
    </location>
</feature>
<feature type="compositionally biased region" description="Polar residues" evidence="7">
    <location>
        <begin position="324"/>
        <end position="336"/>
    </location>
</feature>
<reference evidence="9" key="1">
    <citation type="submission" date="2025-08" db="UniProtKB">
        <authorList>
            <consortium name="Ensembl"/>
        </authorList>
    </citation>
    <scope>IDENTIFICATION</scope>
</reference>
<feature type="compositionally biased region" description="Polar residues" evidence="7">
    <location>
        <begin position="293"/>
        <end position="311"/>
    </location>
</feature>
<feature type="domain" description="C2H2-type" evidence="8">
    <location>
        <begin position="386"/>
        <end position="408"/>
    </location>
</feature>
<feature type="domain" description="C2H2-type" evidence="8">
    <location>
        <begin position="234"/>
        <end position="256"/>
    </location>
</feature>
<feature type="compositionally biased region" description="Low complexity" evidence="7">
    <location>
        <begin position="337"/>
        <end position="348"/>
    </location>
</feature>
<name>A0A672PU24_SINGR</name>
<evidence type="ECO:0000256" key="2">
    <source>
        <dbReference type="ARBA" id="ARBA00022723"/>
    </source>
</evidence>
<feature type="domain" description="C2H2-type" evidence="8">
    <location>
        <begin position="41"/>
        <end position="63"/>
    </location>
</feature>
<dbReference type="PANTHER" id="PTHR24396:SF22">
    <property type="entry name" value="PROTEIN WIZ"/>
    <property type="match status" value="1"/>
</dbReference>
<dbReference type="InterPro" id="IPR036236">
    <property type="entry name" value="Znf_C2H2_sf"/>
</dbReference>
<keyword evidence="10" id="KW-1185">Reference proteome</keyword>
<evidence type="ECO:0000259" key="8">
    <source>
        <dbReference type="PROSITE" id="PS50157"/>
    </source>
</evidence>
<evidence type="ECO:0000256" key="4">
    <source>
        <dbReference type="ARBA" id="ARBA00022833"/>
    </source>
</evidence>
<reference evidence="9" key="2">
    <citation type="submission" date="2025-09" db="UniProtKB">
        <authorList>
            <consortium name="Ensembl"/>
        </authorList>
    </citation>
    <scope>IDENTIFICATION</scope>
</reference>
<evidence type="ECO:0000256" key="5">
    <source>
        <dbReference type="ARBA" id="ARBA00023242"/>
    </source>
</evidence>
<dbReference type="AlphaFoldDB" id="A0A672PU24"/>
<dbReference type="InterPro" id="IPR055125">
    <property type="entry name" value="Wiz_C_Znf"/>
</dbReference>
<evidence type="ECO:0000256" key="3">
    <source>
        <dbReference type="ARBA" id="ARBA00022771"/>
    </source>
</evidence>
<evidence type="ECO:0000256" key="7">
    <source>
        <dbReference type="SAM" id="MobiDB-lite"/>
    </source>
</evidence>
<keyword evidence="3 6" id="KW-0863">Zinc-finger</keyword>
<comment type="subcellular location">
    <subcellularLocation>
        <location evidence="1">Nucleus</location>
    </subcellularLocation>
</comment>
<feature type="compositionally biased region" description="Polar residues" evidence="7">
    <location>
        <begin position="152"/>
        <end position="163"/>
    </location>
</feature>
<dbReference type="SUPFAM" id="SSF57667">
    <property type="entry name" value="beta-beta-alpha zinc fingers"/>
    <property type="match status" value="2"/>
</dbReference>
<evidence type="ECO:0000313" key="9">
    <source>
        <dbReference type="Ensembl" id="ENSSGRP00000066748.1"/>
    </source>
</evidence>
<keyword evidence="2" id="KW-0479">Metal-binding</keyword>
<evidence type="ECO:0000313" key="10">
    <source>
        <dbReference type="Proteomes" id="UP000472262"/>
    </source>
</evidence>
<dbReference type="PANTHER" id="PTHR24396">
    <property type="entry name" value="ZINC FINGER PROTEIN"/>
    <property type="match status" value="1"/>
</dbReference>
<dbReference type="PROSITE" id="PS00028">
    <property type="entry name" value="ZINC_FINGER_C2H2_1"/>
    <property type="match status" value="4"/>
</dbReference>
<dbReference type="GO" id="GO:0005634">
    <property type="term" value="C:nucleus"/>
    <property type="evidence" value="ECO:0007669"/>
    <property type="project" value="UniProtKB-SubCell"/>
</dbReference>
<feature type="compositionally biased region" description="Polar residues" evidence="7">
    <location>
        <begin position="200"/>
        <end position="211"/>
    </location>
</feature>
<dbReference type="Proteomes" id="UP000472262">
    <property type="component" value="Unassembled WGS sequence"/>
</dbReference>
<dbReference type="GO" id="GO:0000978">
    <property type="term" value="F:RNA polymerase II cis-regulatory region sequence-specific DNA binding"/>
    <property type="evidence" value="ECO:0007669"/>
    <property type="project" value="TreeGrafter"/>
</dbReference>
<protein>
    <submittedName>
        <fullName evidence="9">Si:ch211-194b1.1</fullName>
    </submittedName>
</protein>
<feature type="region of interest" description="Disordered" evidence="7">
    <location>
        <begin position="288"/>
        <end position="351"/>
    </location>
</feature>
<evidence type="ECO:0000256" key="6">
    <source>
        <dbReference type="PROSITE-ProRule" id="PRU00042"/>
    </source>
</evidence>
<dbReference type="InterPro" id="IPR013087">
    <property type="entry name" value="Znf_C2H2_type"/>
</dbReference>
<feature type="region of interest" description="Disordered" evidence="7">
    <location>
        <begin position="186"/>
        <end position="226"/>
    </location>
</feature>
<feature type="region of interest" description="Disordered" evidence="7">
    <location>
        <begin position="150"/>
        <end position="174"/>
    </location>
</feature>
<feature type="region of interest" description="Disordered" evidence="7">
    <location>
        <begin position="607"/>
        <end position="650"/>
    </location>
</feature>
<dbReference type="InterPro" id="IPR051643">
    <property type="entry name" value="Transcr_Reg_ZincFinger"/>
</dbReference>
<organism evidence="9 10">
    <name type="scientific">Sinocyclocheilus grahami</name>
    <name type="common">Dianchi golden-line fish</name>
    <name type="synonym">Barbus grahami</name>
    <dbReference type="NCBI Taxonomy" id="75366"/>
    <lineage>
        <taxon>Eukaryota</taxon>
        <taxon>Metazoa</taxon>
        <taxon>Chordata</taxon>
        <taxon>Craniata</taxon>
        <taxon>Vertebrata</taxon>
        <taxon>Euteleostomi</taxon>
        <taxon>Actinopterygii</taxon>
        <taxon>Neopterygii</taxon>
        <taxon>Teleostei</taxon>
        <taxon>Ostariophysi</taxon>
        <taxon>Cypriniformes</taxon>
        <taxon>Cyprinidae</taxon>
        <taxon>Cyprininae</taxon>
        <taxon>Sinocyclocheilus</taxon>
    </lineage>
</organism>
<dbReference type="Pfam" id="PF13894">
    <property type="entry name" value="zf-C2H2_4"/>
    <property type="match status" value="1"/>
</dbReference>
<accession>A0A672PU24</accession>
<dbReference type="Pfam" id="PF23015">
    <property type="entry name" value="zf-WIZ"/>
    <property type="match status" value="1"/>
</dbReference>
<evidence type="ECO:0000256" key="1">
    <source>
        <dbReference type="ARBA" id="ARBA00004123"/>
    </source>
</evidence>
<dbReference type="GO" id="GO:0000981">
    <property type="term" value="F:DNA-binding transcription factor activity, RNA polymerase II-specific"/>
    <property type="evidence" value="ECO:0007669"/>
    <property type="project" value="TreeGrafter"/>
</dbReference>
<dbReference type="SMART" id="SM00355">
    <property type="entry name" value="ZnF_C2H2"/>
    <property type="match status" value="5"/>
</dbReference>
<proteinExistence type="predicted"/>